<feature type="domain" description="Cathepsin propeptide inhibitor" evidence="8">
    <location>
        <begin position="20"/>
        <end position="76"/>
    </location>
</feature>
<proteinExistence type="inferred from homology"/>
<gene>
    <name evidence="9" type="ORF">LOD99_7783</name>
</gene>
<dbReference type="SMART" id="SM00645">
    <property type="entry name" value="Pept_C1"/>
    <property type="match status" value="1"/>
</dbReference>
<evidence type="ECO:0000313" key="10">
    <source>
        <dbReference type="Proteomes" id="UP001165289"/>
    </source>
</evidence>
<dbReference type="EMBL" id="JAKMXF010000310">
    <property type="protein sequence ID" value="KAI6650732.1"/>
    <property type="molecule type" value="Genomic_DNA"/>
</dbReference>
<dbReference type="AlphaFoldDB" id="A0AAV7JP20"/>
<evidence type="ECO:0000256" key="6">
    <source>
        <dbReference type="ARBA" id="ARBA00023157"/>
    </source>
</evidence>
<evidence type="ECO:0000259" key="7">
    <source>
        <dbReference type="SMART" id="SM00645"/>
    </source>
</evidence>
<dbReference type="PRINTS" id="PR00705">
    <property type="entry name" value="PAPAIN"/>
</dbReference>
<dbReference type="GO" id="GO:0006508">
    <property type="term" value="P:proteolysis"/>
    <property type="evidence" value="ECO:0007669"/>
    <property type="project" value="UniProtKB-KW"/>
</dbReference>
<comment type="similarity">
    <text evidence="1">Belongs to the peptidase C1 family.</text>
</comment>
<dbReference type="SMART" id="SM00848">
    <property type="entry name" value="Inhibitor_I29"/>
    <property type="match status" value="1"/>
</dbReference>
<dbReference type="Gene3D" id="3.90.70.10">
    <property type="entry name" value="Cysteine proteinases"/>
    <property type="match status" value="1"/>
</dbReference>
<dbReference type="PANTHER" id="PTHR12411">
    <property type="entry name" value="CYSTEINE PROTEASE FAMILY C1-RELATED"/>
    <property type="match status" value="1"/>
</dbReference>
<dbReference type="Pfam" id="PF00112">
    <property type="entry name" value="Peptidase_C1"/>
    <property type="match status" value="1"/>
</dbReference>
<keyword evidence="4" id="KW-0788">Thiol protease</keyword>
<keyword evidence="6" id="KW-1015">Disulfide bond</keyword>
<dbReference type="InterPro" id="IPR039417">
    <property type="entry name" value="Peptidase_C1A_papain-like"/>
</dbReference>
<dbReference type="Proteomes" id="UP001165289">
    <property type="component" value="Unassembled WGS sequence"/>
</dbReference>
<dbReference type="SUPFAM" id="SSF54001">
    <property type="entry name" value="Cysteine proteinases"/>
    <property type="match status" value="1"/>
</dbReference>
<keyword evidence="2" id="KW-0645">Protease</keyword>
<evidence type="ECO:0000256" key="1">
    <source>
        <dbReference type="ARBA" id="ARBA00008455"/>
    </source>
</evidence>
<sequence length="317" mass="36288">MLFVLYFMKCYSEESNGVAWREWKHMFNKTYDNKSKEKKRKEIWEKNILKINEFNARNGSFKQAVNKFSDMTSEEVLSIIGGLHPESETTTESLYTSALNKVEIPDNIDWRDKNVVTQVKNQECYGSCWAFSAAGSLEGQYARKTGKLVSFSEQQLIDCSWSYGNKGCTGGLIINAFKYWEKHGAEREKDYPFIGRDLHCKYQRSRIVSKLKSFVRIPRGDCTQLRRAVAEIGPVSVGIDVSQDSFHSYSHGVYKSGRCSSTKLNHGVLVVGYNMEGSGYWIVKNSWGKRWGEAGYFRIDMRDNMCGICTSALYPVI</sequence>
<dbReference type="InterPro" id="IPR013128">
    <property type="entry name" value="Peptidase_C1A"/>
</dbReference>
<reference evidence="9 10" key="1">
    <citation type="journal article" date="2023" name="BMC Biol.">
        <title>The compact genome of the sponge Oopsacas minuta (Hexactinellida) is lacking key metazoan core genes.</title>
        <authorList>
            <person name="Santini S."/>
            <person name="Schenkelaars Q."/>
            <person name="Jourda C."/>
            <person name="Duchesne M."/>
            <person name="Belahbib H."/>
            <person name="Rocher C."/>
            <person name="Selva M."/>
            <person name="Riesgo A."/>
            <person name="Vervoort M."/>
            <person name="Leys S.P."/>
            <person name="Kodjabachian L."/>
            <person name="Le Bivic A."/>
            <person name="Borchiellini C."/>
            <person name="Claverie J.M."/>
            <person name="Renard E."/>
        </authorList>
    </citation>
    <scope>NUCLEOTIDE SEQUENCE [LARGE SCALE GENOMIC DNA]</scope>
    <source>
        <strain evidence="9">SPO-2</strain>
    </source>
</reference>
<dbReference type="PROSITE" id="PS00139">
    <property type="entry name" value="THIOL_PROTEASE_CYS"/>
    <property type="match status" value="1"/>
</dbReference>
<dbReference type="InterPro" id="IPR038765">
    <property type="entry name" value="Papain-like_cys_pep_sf"/>
</dbReference>
<dbReference type="Pfam" id="PF08246">
    <property type="entry name" value="Inhibitor_I29"/>
    <property type="match status" value="1"/>
</dbReference>
<evidence type="ECO:0000256" key="4">
    <source>
        <dbReference type="ARBA" id="ARBA00022807"/>
    </source>
</evidence>
<dbReference type="InterPro" id="IPR000169">
    <property type="entry name" value="Pept_cys_AS"/>
</dbReference>
<organism evidence="9 10">
    <name type="scientific">Oopsacas minuta</name>
    <dbReference type="NCBI Taxonomy" id="111878"/>
    <lineage>
        <taxon>Eukaryota</taxon>
        <taxon>Metazoa</taxon>
        <taxon>Porifera</taxon>
        <taxon>Hexactinellida</taxon>
        <taxon>Hexasterophora</taxon>
        <taxon>Lyssacinosida</taxon>
        <taxon>Leucopsacidae</taxon>
        <taxon>Oopsacas</taxon>
    </lineage>
</organism>
<dbReference type="GO" id="GO:0008234">
    <property type="term" value="F:cysteine-type peptidase activity"/>
    <property type="evidence" value="ECO:0007669"/>
    <property type="project" value="UniProtKB-KW"/>
</dbReference>
<evidence type="ECO:0000256" key="3">
    <source>
        <dbReference type="ARBA" id="ARBA00022801"/>
    </source>
</evidence>
<name>A0AAV7JP20_9METZ</name>
<evidence type="ECO:0000256" key="2">
    <source>
        <dbReference type="ARBA" id="ARBA00022670"/>
    </source>
</evidence>
<keyword evidence="10" id="KW-1185">Reference proteome</keyword>
<dbReference type="InterPro" id="IPR000668">
    <property type="entry name" value="Peptidase_C1A_C"/>
</dbReference>
<dbReference type="PROSITE" id="PS00640">
    <property type="entry name" value="THIOL_PROTEASE_ASN"/>
    <property type="match status" value="1"/>
</dbReference>
<dbReference type="CDD" id="cd02248">
    <property type="entry name" value="Peptidase_C1A"/>
    <property type="match status" value="1"/>
</dbReference>
<protein>
    <submittedName>
        <fullName evidence="9">Cathepsin L</fullName>
    </submittedName>
</protein>
<accession>A0AAV7JP20</accession>
<evidence type="ECO:0000256" key="5">
    <source>
        <dbReference type="ARBA" id="ARBA00023145"/>
    </source>
</evidence>
<comment type="caution">
    <text evidence="9">The sequence shown here is derived from an EMBL/GenBank/DDBJ whole genome shotgun (WGS) entry which is preliminary data.</text>
</comment>
<dbReference type="FunFam" id="3.90.70.10:FF:000006">
    <property type="entry name" value="Cathepsin S"/>
    <property type="match status" value="1"/>
</dbReference>
<dbReference type="PROSITE" id="PS00639">
    <property type="entry name" value="THIOL_PROTEASE_HIS"/>
    <property type="match status" value="1"/>
</dbReference>
<keyword evidence="3" id="KW-0378">Hydrolase</keyword>
<feature type="domain" description="Peptidase C1A papain C-terminal" evidence="7">
    <location>
        <begin position="104"/>
        <end position="316"/>
    </location>
</feature>
<evidence type="ECO:0000259" key="8">
    <source>
        <dbReference type="SMART" id="SM00848"/>
    </source>
</evidence>
<keyword evidence="5" id="KW-0865">Zymogen</keyword>
<dbReference type="InterPro" id="IPR025661">
    <property type="entry name" value="Pept_asp_AS"/>
</dbReference>
<dbReference type="InterPro" id="IPR025660">
    <property type="entry name" value="Pept_his_AS"/>
</dbReference>
<dbReference type="InterPro" id="IPR013201">
    <property type="entry name" value="Prot_inhib_I29"/>
</dbReference>
<evidence type="ECO:0000313" key="9">
    <source>
        <dbReference type="EMBL" id="KAI6650732.1"/>
    </source>
</evidence>